<organism evidence="12 13">
    <name type="scientific">Amphimedon queenslandica</name>
    <name type="common">Sponge</name>
    <dbReference type="NCBI Taxonomy" id="400682"/>
    <lineage>
        <taxon>Eukaryota</taxon>
        <taxon>Metazoa</taxon>
        <taxon>Porifera</taxon>
        <taxon>Demospongiae</taxon>
        <taxon>Heteroscleromorpha</taxon>
        <taxon>Haplosclerida</taxon>
        <taxon>Niphatidae</taxon>
        <taxon>Amphimedon</taxon>
    </lineage>
</organism>
<dbReference type="InterPro" id="IPR001828">
    <property type="entry name" value="ANF_lig-bd_rcpt"/>
</dbReference>
<dbReference type="Gene3D" id="3.40.50.2300">
    <property type="match status" value="2"/>
</dbReference>
<evidence type="ECO:0000256" key="2">
    <source>
        <dbReference type="ARBA" id="ARBA00022692"/>
    </source>
</evidence>
<feature type="transmembrane region" description="Helical" evidence="10">
    <location>
        <begin position="336"/>
        <end position="357"/>
    </location>
</feature>
<dbReference type="EnsemblMetazoa" id="XM_019998901.1">
    <property type="protein sequence ID" value="XP_019854460.1"/>
    <property type="gene ID" value="LOC109583512"/>
</dbReference>
<dbReference type="GO" id="GO:0004965">
    <property type="term" value="F:G protein-coupled GABA receptor activity"/>
    <property type="evidence" value="ECO:0007669"/>
    <property type="project" value="InterPro"/>
</dbReference>
<keyword evidence="9" id="KW-0175">Coiled coil</keyword>
<accession>A0AAN0JBR7</accession>
<feature type="coiled-coil region" evidence="9">
    <location>
        <begin position="494"/>
        <end position="521"/>
    </location>
</feature>
<evidence type="ECO:0000256" key="5">
    <source>
        <dbReference type="ARBA" id="ARBA00023136"/>
    </source>
</evidence>
<dbReference type="InterPro" id="IPR028082">
    <property type="entry name" value="Peripla_BP_I"/>
</dbReference>
<reference evidence="12" key="2">
    <citation type="submission" date="2024-06" db="UniProtKB">
        <authorList>
            <consortium name="EnsemblMetazoa"/>
        </authorList>
    </citation>
    <scope>IDENTIFICATION</scope>
</reference>
<dbReference type="Pfam" id="PF01094">
    <property type="entry name" value="ANF_receptor"/>
    <property type="match status" value="1"/>
</dbReference>
<evidence type="ECO:0000256" key="4">
    <source>
        <dbReference type="ARBA" id="ARBA00023040"/>
    </source>
</evidence>
<dbReference type="PANTHER" id="PTHR10519">
    <property type="entry name" value="GABA-B RECEPTOR"/>
    <property type="match status" value="1"/>
</dbReference>
<dbReference type="KEGG" id="aqu:109583512"/>
<dbReference type="GO" id="GO:0007214">
    <property type="term" value="P:gamma-aminobutyric acid signaling pathway"/>
    <property type="evidence" value="ECO:0007669"/>
    <property type="project" value="TreeGrafter"/>
</dbReference>
<keyword evidence="3 10" id="KW-1133">Transmembrane helix</keyword>
<evidence type="ECO:0000256" key="3">
    <source>
        <dbReference type="ARBA" id="ARBA00022989"/>
    </source>
</evidence>
<protein>
    <recommendedName>
        <fullName evidence="11">G-protein coupled receptors family 3 profile domain-containing protein</fullName>
    </recommendedName>
</protein>
<evidence type="ECO:0000256" key="1">
    <source>
        <dbReference type="ARBA" id="ARBA00004141"/>
    </source>
</evidence>
<evidence type="ECO:0000313" key="12">
    <source>
        <dbReference type="EnsemblMetazoa" id="XP_019854460.1"/>
    </source>
</evidence>
<dbReference type="RefSeq" id="XP_019854460.1">
    <property type="nucleotide sequence ID" value="XM_019998901.1"/>
</dbReference>
<evidence type="ECO:0000256" key="8">
    <source>
        <dbReference type="ARBA" id="ARBA00023224"/>
    </source>
</evidence>
<keyword evidence="2 10" id="KW-0812">Transmembrane</keyword>
<proteinExistence type="predicted"/>
<dbReference type="GO" id="GO:0038039">
    <property type="term" value="C:G protein-coupled receptor heterodimeric complex"/>
    <property type="evidence" value="ECO:0007669"/>
    <property type="project" value="TreeGrafter"/>
</dbReference>
<dbReference type="AlphaFoldDB" id="A0AAN0JBR7"/>
<dbReference type="PROSITE" id="PS50259">
    <property type="entry name" value="G_PROTEIN_RECEP_F3_4"/>
    <property type="match status" value="1"/>
</dbReference>
<feature type="transmembrane region" description="Helical" evidence="10">
    <location>
        <begin position="254"/>
        <end position="274"/>
    </location>
</feature>
<feature type="transmembrane region" description="Helical" evidence="10">
    <location>
        <begin position="437"/>
        <end position="460"/>
    </location>
</feature>
<evidence type="ECO:0000256" key="10">
    <source>
        <dbReference type="SAM" id="Phobius"/>
    </source>
</evidence>
<keyword evidence="4" id="KW-0297">G-protein coupled receptor</keyword>
<reference evidence="13" key="1">
    <citation type="journal article" date="2010" name="Nature">
        <title>The Amphimedon queenslandica genome and the evolution of animal complexity.</title>
        <authorList>
            <person name="Srivastava M."/>
            <person name="Simakov O."/>
            <person name="Chapman J."/>
            <person name="Fahey B."/>
            <person name="Gauthier M.E."/>
            <person name="Mitros T."/>
            <person name="Richards G.S."/>
            <person name="Conaco C."/>
            <person name="Dacre M."/>
            <person name="Hellsten U."/>
            <person name="Larroux C."/>
            <person name="Putnam N.H."/>
            <person name="Stanke M."/>
            <person name="Adamska M."/>
            <person name="Darling A."/>
            <person name="Degnan S.M."/>
            <person name="Oakley T.H."/>
            <person name="Plachetzki D.C."/>
            <person name="Zhai Y."/>
            <person name="Adamski M."/>
            <person name="Calcino A."/>
            <person name="Cummins S.F."/>
            <person name="Goodstein D.M."/>
            <person name="Harris C."/>
            <person name="Jackson D.J."/>
            <person name="Leys S.P."/>
            <person name="Shu S."/>
            <person name="Woodcroft B.J."/>
            <person name="Vervoort M."/>
            <person name="Kosik K.S."/>
            <person name="Manning G."/>
            <person name="Degnan B.M."/>
            <person name="Rokhsar D.S."/>
        </authorList>
    </citation>
    <scope>NUCLEOTIDE SEQUENCE [LARGE SCALE GENOMIC DNA]</scope>
</reference>
<keyword evidence="13" id="KW-1185">Reference proteome</keyword>
<dbReference type="Proteomes" id="UP000007879">
    <property type="component" value="Unassembled WGS sequence"/>
</dbReference>
<dbReference type="SUPFAM" id="SSF53822">
    <property type="entry name" value="Periplasmic binding protein-like I"/>
    <property type="match status" value="1"/>
</dbReference>
<dbReference type="InterPro" id="IPR017978">
    <property type="entry name" value="GPCR_3_C"/>
</dbReference>
<feature type="transmembrane region" description="Helical" evidence="10">
    <location>
        <begin position="294"/>
        <end position="315"/>
    </location>
</feature>
<evidence type="ECO:0000256" key="7">
    <source>
        <dbReference type="ARBA" id="ARBA00023180"/>
    </source>
</evidence>
<evidence type="ECO:0000313" key="13">
    <source>
        <dbReference type="Proteomes" id="UP000007879"/>
    </source>
</evidence>
<keyword evidence="7" id="KW-0325">Glycoprotein</keyword>
<feature type="transmembrane region" description="Helical" evidence="10">
    <location>
        <begin position="386"/>
        <end position="416"/>
    </location>
</feature>
<name>A0AAN0JBR7_AMPQE</name>
<dbReference type="InterPro" id="IPR002455">
    <property type="entry name" value="GPCR3_GABA-B"/>
</dbReference>
<keyword evidence="5 10" id="KW-0472">Membrane</keyword>
<keyword evidence="6" id="KW-0675">Receptor</keyword>
<comment type="subcellular location">
    <subcellularLocation>
        <location evidence="1">Membrane</location>
        <topology evidence="1">Multi-pass membrane protein</topology>
    </subcellularLocation>
</comment>
<dbReference type="Pfam" id="PF00003">
    <property type="entry name" value="7tm_3"/>
    <property type="match status" value="1"/>
</dbReference>
<feature type="domain" description="G-protein coupled receptors family 3 profile" evidence="11">
    <location>
        <begin position="292"/>
        <end position="454"/>
    </location>
</feature>
<dbReference type="CDD" id="cd15047">
    <property type="entry name" value="7tmC_GABA-B-like"/>
    <property type="match status" value="1"/>
</dbReference>
<dbReference type="PANTHER" id="PTHR10519:SF20">
    <property type="entry name" value="G-PROTEIN COUPLED RECEPTOR 156-RELATED"/>
    <property type="match status" value="1"/>
</dbReference>
<keyword evidence="8" id="KW-0807">Transducer</keyword>
<evidence type="ECO:0000256" key="9">
    <source>
        <dbReference type="SAM" id="Coils"/>
    </source>
</evidence>
<sequence length="548" mass="62711">MTFYGWSRVVIITEKVTLFTETEETLFELLTTKSVNATRIDFESDDNPADIPNLFPENERIFFLNMWEPKARQVICEAYKRGYTDRTKYGWILYGWYSNAWWNLRSKNTTVTCTNEQLYSVLNGALAVQQYPINTNVTKTAIGNLSYSEFYELYDARLADNVSYPSHAYLESTYVAHMSYDATWTLALALDRTARRIAGGQDPVPECSGTLTPLDQWDNTISTTSCLIRYELGRTSFEGLTVKTMLIKLISPNLNYFIIAGTSMVFLSIFLRIFPFDTSDEERFKKTRLLLCYISLYLDFIGYTIAFGTILSKMWRIYYIFHNPSPNKKILTDWHLIGLILLITAGMAAILIIGSVIPQTRLKLSLESDRENSNKFDERGVPLDYYVYHCFTTASFVWLIFLYIYLGMLQIIALILAIQTRKVRIKILNDSKEVATIIYITSIVLVELVIVSFALSIIFAPKMYRLYKDPKGESCETSQTMSSIEFGRSGALTVVSDKERIDQLQNKVLELQSQLEGKRVLNAENGDRKGPVTFIETSMVASITETSD</sequence>
<dbReference type="GeneID" id="109583512"/>
<evidence type="ECO:0000259" key="11">
    <source>
        <dbReference type="PROSITE" id="PS50259"/>
    </source>
</evidence>
<evidence type="ECO:0000256" key="6">
    <source>
        <dbReference type="ARBA" id="ARBA00023170"/>
    </source>
</evidence>